<evidence type="ECO:0000313" key="5">
    <source>
        <dbReference type="EMBL" id="MFD2565011.1"/>
    </source>
</evidence>
<reference evidence="6" key="1">
    <citation type="journal article" date="2019" name="Int. J. Syst. Evol. Microbiol.">
        <title>The Global Catalogue of Microorganisms (GCM) 10K type strain sequencing project: providing services to taxonomists for standard genome sequencing and annotation.</title>
        <authorList>
            <consortium name="The Broad Institute Genomics Platform"/>
            <consortium name="The Broad Institute Genome Sequencing Center for Infectious Disease"/>
            <person name="Wu L."/>
            <person name="Ma J."/>
        </authorList>
    </citation>
    <scope>NUCLEOTIDE SEQUENCE [LARGE SCALE GENOMIC DNA]</scope>
    <source>
        <strain evidence="6">KCTC 52274</strain>
    </source>
</reference>
<keyword evidence="6" id="KW-1185">Reference proteome</keyword>
<dbReference type="PANTHER" id="PTHR10696:SF56">
    <property type="entry name" value="TAUD_TFDA-LIKE DOMAIN-CONTAINING PROTEIN"/>
    <property type="match status" value="1"/>
</dbReference>
<evidence type="ECO:0000313" key="6">
    <source>
        <dbReference type="Proteomes" id="UP001597319"/>
    </source>
</evidence>
<organism evidence="5 6">
    <name type="scientific">Aquimarina rubra</name>
    <dbReference type="NCBI Taxonomy" id="1920033"/>
    <lineage>
        <taxon>Bacteria</taxon>
        <taxon>Pseudomonadati</taxon>
        <taxon>Bacteroidota</taxon>
        <taxon>Flavobacteriia</taxon>
        <taxon>Flavobacteriales</taxon>
        <taxon>Flavobacteriaceae</taxon>
        <taxon>Aquimarina</taxon>
    </lineage>
</organism>
<dbReference type="PANTHER" id="PTHR10696">
    <property type="entry name" value="GAMMA-BUTYROBETAINE HYDROXYLASE-RELATED"/>
    <property type="match status" value="1"/>
</dbReference>
<proteinExistence type="predicted"/>
<sequence length="235" mass="28020">MKDWLIKYDFEEKIDPKEIISKLNYGTHIVQIKNFPKKDLAYENFITKLGNPIIERRNNQGRSVFDVKISLQNNLFKSLANSNLRFPLHTDCSDFEKIPNCIGMLCIKPASKEQGVNSFAFLDNILDKLSDRDRLYLINKKWLFRNQNRSILNKDKHHYRICYDRVMIESFSKTDHQELEKLDQLDRIFESCKFNLKMKEGDLIIFRNDIILHGREGFDKNSDRLIKRIRFNVLK</sequence>
<feature type="domain" description="TauD/TfdA-like" evidence="4">
    <location>
        <begin position="172"/>
        <end position="229"/>
    </location>
</feature>
<comment type="caution">
    <text evidence="5">The sequence shown here is derived from an EMBL/GenBank/DDBJ whole genome shotgun (WGS) entry which is preliminary data.</text>
</comment>
<dbReference type="InterPro" id="IPR050411">
    <property type="entry name" value="AlphaKG_dependent_hydroxylases"/>
</dbReference>
<dbReference type="Pfam" id="PF02668">
    <property type="entry name" value="TauD"/>
    <property type="match status" value="1"/>
</dbReference>
<evidence type="ECO:0000256" key="2">
    <source>
        <dbReference type="ARBA" id="ARBA00023002"/>
    </source>
</evidence>
<evidence type="ECO:0000256" key="1">
    <source>
        <dbReference type="ARBA" id="ARBA00001954"/>
    </source>
</evidence>
<dbReference type="EMBL" id="JBHULE010000035">
    <property type="protein sequence ID" value="MFD2565011.1"/>
    <property type="molecule type" value="Genomic_DNA"/>
</dbReference>
<dbReference type="SUPFAM" id="SSF51197">
    <property type="entry name" value="Clavaminate synthase-like"/>
    <property type="match status" value="1"/>
</dbReference>
<evidence type="ECO:0000259" key="4">
    <source>
        <dbReference type="Pfam" id="PF02668"/>
    </source>
</evidence>
<evidence type="ECO:0000256" key="3">
    <source>
        <dbReference type="ARBA" id="ARBA00023194"/>
    </source>
</evidence>
<dbReference type="Proteomes" id="UP001597319">
    <property type="component" value="Unassembled WGS sequence"/>
</dbReference>
<dbReference type="GO" id="GO:0051213">
    <property type="term" value="F:dioxygenase activity"/>
    <property type="evidence" value="ECO:0007669"/>
    <property type="project" value="UniProtKB-KW"/>
</dbReference>
<dbReference type="RefSeq" id="WP_378294860.1">
    <property type="nucleotide sequence ID" value="NZ_JBHULE010000035.1"/>
</dbReference>
<keyword evidence="2" id="KW-0560">Oxidoreductase</keyword>
<gene>
    <name evidence="5" type="ORF">ACFSR1_20200</name>
</gene>
<keyword evidence="3" id="KW-0045">Antibiotic biosynthesis</keyword>
<protein>
    <submittedName>
        <fullName evidence="5">TauD/TfdA family dioxygenase</fullName>
    </submittedName>
</protein>
<keyword evidence="5" id="KW-0223">Dioxygenase</keyword>
<accession>A0ABW5LME0</accession>
<dbReference type="Gene3D" id="3.60.130.10">
    <property type="entry name" value="Clavaminate synthase-like"/>
    <property type="match status" value="1"/>
</dbReference>
<dbReference type="InterPro" id="IPR042098">
    <property type="entry name" value="TauD-like_sf"/>
</dbReference>
<comment type="cofactor">
    <cofactor evidence="1">
        <name>Fe(2+)</name>
        <dbReference type="ChEBI" id="CHEBI:29033"/>
    </cofactor>
</comment>
<name>A0ABW5LME0_9FLAO</name>
<dbReference type="InterPro" id="IPR003819">
    <property type="entry name" value="TauD/TfdA-like"/>
</dbReference>